<reference evidence="2 4" key="2">
    <citation type="submission" date="2018-06" db="EMBL/GenBank/DDBJ databases">
        <authorList>
            <consortium name="Pathogen Informatics"/>
            <person name="Doyle S."/>
        </authorList>
    </citation>
    <scope>NUCLEOTIDE SEQUENCE [LARGE SCALE GENOMIC DNA]</scope>
    <source>
        <strain evidence="2 4">NCTC12376</strain>
    </source>
</reference>
<dbReference type="RefSeq" id="WP_058474044.1">
    <property type="nucleotide sequence ID" value="NZ_CAAAIL010000015.1"/>
</dbReference>
<evidence type="ECO:0000313" key="1">
    <source>
        <dbReference type="EMBL" id="KTD48346.1"/>
    </source>
</evidence>
<organism evidence="2 4">
    <name type="scientific">Legionella quateirensis</name>
    <dbReference type="NCBI Taxonomy" id="45072"/>
    <lineage>
        <taxon>Bacteria</taxon>
        <taxon>Pseudomonadati</taxon>
        <taxon>Pseudomonadota</taxon>
        <taxon>Gammaproteobacteria</taxon>
        <taxon>Legionellales</taxon>
        <taxon>Legionellaceae</taxon>
        <taxon>Legionella</taxon>
    </lineage>
</organism>
<proteinExistence type="predicted"/>
<name>A0A378KU32_9GAMM</name>
<dbReference type="EMBL" id="UGOW01000001">
    <property type="protein sequence ID" value="STY18324.1"/>
    <property type="molecule type" value="Genomic_DNA"/>
</dbReference>
<keyword evidence="3" id="KW-1185">Reference proteome</keyword>
<dbReference type="AlphaFoldDB" id="A0A378KU32"/>
<dbReference type="STRING" id="45072.Lqua_1875"/>
<dbReference type="Proteomes" id="UP000054639">
    <property type="component" value="Unassembled WGS sequence"/>
</dbReference>
<evidence type="ECO:0000313" key="2">
    <source>
        <dbReference type="EMBL" id="STY18324.1"/>
    </source>
</evidence>
<evidence type="ECO:0000313" key="3">
    <source>
        <dbReference type="Proteomes" id="UP000054639"/>
    </source>
</evidence>
<protein>
    <submittedName>
        <fullName evidence="2">Uncharacterized protein</fullName>
    </submittedName>
</protein>
<sequence length="446" mass="50347">MSSSSQHILGLFAQDPSAKHIIKSYCKEHYPALMLDADMMEQLLWLQTNSVITSQSDSLAKPDRLNIEVKRILARLNCLHLLRRELDSAMDQEQRWQQFVSLQLEDIKLTQESFNSLSEFIGTLSLSEYQCLVASCFITKSDKAEASVPTSLKSDLPVDSEQFISYLVAECPEVLPICRQMDQPTRELLSFVFYKNCHARHMLDMEGGHNMLFALKEGIESKSINQAKMNLWFARWIINIAGIDGHIKPAGSSFLTEPIAGCIFALKKELDQLLTNNDHPVLEHYLAYRASKLGVSNNYLAALGALMRKNTPEIGAQIQGWFNSLSNEEQQDKLNFFEQQLKLIKITPTYKPTVLLNLLDMGYSVTRSVEIFSRIEMAALQAWTKAIDSDVLLGTIPLSFRLIAYRENLPRIIDLIEGDALHFDIKADGCLVVAPVPTLTLQPGYT</sequence>
<gene>
    <name evidence="1" type="ORF">Lqua_1875</name>
    <name evidence="2" type="ORF">NCTC12376_02142</name>
</gene>
<evidence type="ECO:0000313" key="4">
    <source>
        <dbReference type="Proteomes" id="UP000254230"/>
    </source>
</evidence>
<dbReference type="Proteomes" id="UP000254230">
    <property type="component" value="Unassembled WGS sequence"/>
</dbReference>
<dbReference type="EMBL" id="LNYR01000022">
    <property type="protein sequence ID" value="KTD48346.1"/>
    <property type="molecule type" value="Genomic_DNA"/>
</dbReference>
<accession>A0A378KU32</accession>
<dbReference type="OrthoDB" id="6193841at2"/>
<reference evidence="1 3" key="1">
    <citation type="submission" date="2015-11" db="EMBL/GenBank/DDBJ databases">
        <title>Genomic analysis of 38 Legionella species identifies large and diverse effector repertoires.</title>
        <authorList>
            <person name="Burstein D."/>
            <person name="Amaro F."/>
            <person name="Zusman T."/>
            <person name="Lifshitz Z."/>
            <person name="Cohen O."/>
            <person name="Gilbert J.A."/>
            <person name="Pupko T."/>
            <person name="Shuman H.A."/>
            <person name="Segal G."/>
        </authorList>
    </citation>
    <scope>NUCLEOTIDE SEQUENCE [LARGE SCALE GENOMIC DNA]</scope>
    <source>
        <strain evidence="1 3">ATCC 49507</strain>
    </source>
</reference>